<reference evidence="4 5" key="1">
    <citation type="journal article" date="2011" name="Science">
        <title>The Selaginella genome identifies genetic changes associated with the evolution of vascular plants.</title>
        <authorList>
            <person name="Banks J.A."/>
            <person name="Nishiyama T."/>
            <person name="Hasebe M."/>
            <person name="Bowman J.L."/>
            <person name="Gribskov M."/>
            <person name="dePamphilis C."/>
            <person name="Albert V.A."/>
            <person name="Aono N."/>
            <person name="Aoyama T."/>
            <person name="Ambrose B.A."/>
            <person name="Ashton N.W."/>
            <person name="Axtell M.J."/>
            <person name="Barker E."/>
            <person name="Barker M.S."/>
            <person name="Bennetzen J.L."/>
            <person name="Bonawitz N.D."/>
            <person name="Chapple C."/>
            <person name="Cheng C."/>
            <person name="Correa L.G."/>
            <person name="Dacre M."/>
            <person name="DeBarry J."/>
            <person name="Dreyer I."/>
            <person name="Elias M."/>
            <person name="Engstrom E.M."/>
            <person name="Estelle M."/>
            <person name="Feng L."/>
            <person name="Finet C."/>
            <person name="Floyd S.K."/>
            <person name="Frommer W.B."/>
            <person name="Fujita T."/>
            <person name="Gramzow L."/>
            <person name="Gutensohn M."/>
            <person name="Harholt J."/>
            <person name="Hattori M."/>
            <person name="Heyl A."/>
            <person name="Hirai T."/>
            <person name="Hiwatashi Y."/>
            <person name="Ishikawa M."/>
            <person name="Iwata M."/>
            <person name="Karol K.G."/>
            <person name="Koehler B."/>
            <person name="Kolukisaoglu U."/>
            <person name="Kubo M."/>
            <person name="Kurata T."/>
            <person name="Lalonde S."/>
            <person name="Li K."/>
            <person name="Li Y."/>
            <person name="Litt A."/>
            <person name="Lyons E."/>
            <person name="Manning G."/>
            <person name="Maruyama T."/>
            <person name="Michael T.P."/>
            <person name="Mikami K."/>
            <person name="Miyazaki S."/>
            <person name="Morinaga S."/>
            <person name="Murata T."/>
            <person name="Mueller-Roeber B."/>
            <person name="Nelson D.R."/>
            <person name="Obara M."/>
            <person name="Oguri Y."/>
            <person name="Olmstead R.G."/>
            <person name="Onodera N."/>
            <person name="Petersen B.L."/>
            <person name="Pils B."/>
            <person name="Prigge M."/>
            <person name="Rensing S.A."/>
            <person name="Riano-Pachon D.M."/>
            <person name="Roberts A.W."/>
            <person name="Sato Y."/>
            <person name="Scheller H.V."/>
            <person name="Schulz B."/>
            <person name="Schulz C."/>
            <person name="Shakirov E.V."/>
            <person name="Shibagaki N."/>
            <person name="Shinohara N."/>
            <person name="Shippen D.E."/>
            <person name="Soerensen I."/>
            <person name="Sotooka R."/>
            <person name="Sugimoto N."/>
            <person name="Sugita M."/>
            <person name="Sumikawa N."/>
            <person name="Tanurdzic M."/>
            <person name="Theissen G."/>
            <person name="Ulvskov P."/>
            <person name="Wakazuki S."/>
            <person name="Weng J.K."/>
            <person name="Willats W.W."/>
            <person name="Wipf D."/>
            <person name="Wolf P.G."/>
            <person name="Yang L."/>
            <person name="Zimmer A.D."/>
            <person name="Zhu Q."/>
            <person name="Mitros T."/>
            <person name="Hellsten U."/>
            <person name="Loque D."/>
            <person name="Otillar R."/>
            <person name="Salamov A."/>
            <person name="Schmutz J."/>
            <person name="Shapiro H."/>
            <person name="Lindquist E."/>
            <person name="Lucas S."/>
            <person name="Rokhsar D."/>
            <person name="Grigoriev I.V."/>
        </authorList>
    </citation>
    <scope>NUCLEOTIDE SEQUENCE [LARGE SCALE GENOMIC DNA]</scope>
</reference>
<dbReference type="STRING" id="88036.D8R3B0"/>
<evidence type="ECO:0000313" key="3">
    <source>
        <dbReference type="EMBL" id="EFJ15884.1"/>
    </source>
</evidence>
<feature type="transmembrane region" description="Helical" evidence="1">
    <location>
        <begin position="22"/>
        <end position="45"/>
    </location>
</feature>
<dbReference type="Gramene" id="EFJ15884">
    <property type="protein sequence ID" value="EFJ15884"/>
    <property type="gene ID" value="SELMODRAFT_47833"/>
</dbReference>
<dbReference type="EMBL" id="GL377621">
    <property type="protein sequence ID" value="EFJ15884.1"/>
    <property type="molecule type" value="Genomic_DNA"/>
</dbReference>
<feature type="transmembrane region" description="Helical" evidence="1">
    <location>
        <begin position="173"/>
        <end position="193"/>
    </location>
</feature>
<dbReference type="HOGENOM" id="CLU_069252_1_0_1"/>
<feature type="domain" description="VTT" evidence="2">
    <location>
        <begin position="39"/>
        <end position="160"/>
    </location>
</feature>
<dbReference type="PANTHER" id="PTHR47699:SF1">
    <property type="entry name" value="SNARE ASSOCIATED GOLGI PROTEIN FAMILY"/>
    <property type="match status" value="1"/>
</dbReference>
<dbReference type="InParanoid" id="D8R3B0"/>
<dbReference type="eggNOG" id="KOG3140">
    <property type="taxonomic scope" value="Eukaryota"/>
</dbReference>
<dbReference type="FunCoup" id="D8R3B0">
    <property type="interactions" value="1065"/>
</dbReference>
<protein>
    <recommendedName>
        <fullName evidence="2">VTT domain-containing protein</fullName>
    </recommendedName>
</protein>
<dbReference type="InterPro" id="IPR032816">
    <property type="entry name" value="VTT_dom"/>
</dbReference>
<dbReference type="KEGG" id="smo:SELMODRAFT_67823"/>
<dbReference type="Pfam" id="PF09335">
    <property type="entry name" value="VTT_dom"/>
    <property type="match status" value="1"/>
</dbReference>
<evidence type="ECO:0000313" key="5">
    <source>
        <dbReference type="Proteomes" id="UP000001514"/>
    </source>
</evidence>
<feature type="transmembrane region" description="Helical" evidence="1">
    <location>
        <begin position="51"/>
        <end position="76"/>
    </location>
</feature>
<evidence type="ECO:0000313" key="4">
    <source>
        <dbReference type="EMBL" id="EFJ33245.1"/>
    </source>
</evidence>
<evidence type="ECO:0000259" key="2">
    <source>
        <dbReference type="Pfam" id="PF09335"/>
    </source>
</evidence>
<feature type="non-terminal residue" evidence="4">
    <location>
        <position position="1"/>
    </location>
</feature>
<accession>D8R3B0</accession>
<organism evidence="5">
    <name type="scientific">Selaginella moellendorffii</name>
    <name type="common">Spikemoss</name>
    <dbReference type="NCBI Taxonomy" id="88036"/>
    <lineage>
        <taxon>Eukaryota</taxon>
        <taxon>Viridiplantae</taxon>
        <taxon>Streptophyta</taxon>
        <taxon>Embryophyta</taxon>
        <taxon>Tracheophyta</taxon>
        <taxon>Lycopodiopsida</taxon>
        <taxon>Selaginellales</taxon>
        <taxon>Selaginellaceae</taxon>
        <taxon>Selaginella</taxon>
    </lineage>
</organism>
<proteinExistence type="predicted"/>
<dbReference type="Proteomes" id="UP000001514">
    <property type="component" value="Unassembled WGS sequence"/>
</dbReference>
<keyword evidence="1" id="KW-0472">Membrane</keyword>
<dbReference type="AlphaFoldDB" id="D8R3B0"/>
<keyword evidence="5" id="KW-1185">Reference proteome</keyword>
<keyword evidence="1" id="KW-1133">Transmembrane helix</keyword>
<name>D8R3B0_SELML</name>
<keyword evidence="1" id="KW-0812">Transmembrane</keyword>
<dbReference type="KEGG" id="smo:SELMODRAFT_47833"/>
<evidence type="ECO:0000256" key="1">
    <source>
        <dbReference type="SAM" id="Phobius"/>
    </source>
</evidence>
<dbReference type="EMBL" id="GL377571">
    <property type="protein sequence ID" value="EFJ33245.1"/>
    <property type="molecule type" value="Genomic_DNA"/>
</dbReference>
<feature type="transmembrane region" description="Helical" evidence="1">
    <location>
        <begin position="124"/>
        <end position="153"/>
    </location>
</feature>
<dbReference type="Gramene" id="EFJ33245">
    <property type="protein sequence ID" value="EFJ33245"/>
    <property type="gene ID" value="SELMODRAFT_67823"/>
</dbReference>
<feature type="non-terminal residue" evidence="4">
    <location>
        <position position="200"/>
    </location>
</feature>
<sequence length="200" mass="21586">YNGDRQAMLEALQGVSQRLGRWAMPVFVLAHTLAIATCFPYAVLFEAAASFLFGFVHGVACVFSAKVLGAALAFWLGRLLFRSSETLSGFVRKNKYFSVIRDGVARDGWKFVLLARFSPVPSYVINYGLAATNVGFFVDFLLPTLVGGLPMILQNTSIGSLTSAAAHSKGNSGSMLSYALPAIGVCSGILITWRIKRYAS</sequence>
<dbReference type="OMA" id="WVQRNKY"/>
<gene>
    <name evidence="3" type="ORF">SELMODRAFT_47833</name>
    <name evidence="4" type="ORF">SELMODRAFT_67823</name>
</gene>
<dbReference type="OrthoDB" id="166803at2759"/>
<dbReference type="PANTHER" id="PTHR47699">
    <property type="entry name" value="SNARE ASSOCIATED GOLGI PROTEIN FAMILY"/>
    <property type="match status" value="1"/>
</dbReference>